<dbReference type="AlphaFoldDB" id="A0A8K0J7T6"/>
<feature type="region of interest" description="Disordered" evidence="1">
    <location>
        <begin position="146"/>
        <end position="209"/>
    </location>
</feature>
<feature type="compositionally biased region" description="Low complexity" evidence="1">
    <location>
        <begin position="174"/>
        <end position="194"/>
    </location>
</feature>
<gene>
    <name evidence="2" type="ORF">E4U42_002753</name>
</gene>
<name>A0A8K0J7T6_9HYPO</name>
<organism evidence="2 3">
    <name type="scientific">Claviceps africana</name>
    <dbReference type="NCBI Taxonomy" id="83212"/>
    <lineage>
        <taxon>Eukaryota</taxon>
        <taxon>Fungi</taxon>
        <taxon>Dikarya</taxon>
        <taxon>Ascomycota</taxon>
        <taxon>Pezizomycotina</taxon>
        <taxon>Sordariomycetes</taxon>
        <taxon>Hypocreomycetidae</taxon>
        <taxon>Hypocreales</taxon>
        <taxon>Clavicipitaceae</taxon>
        <taxon>Claviceps</taxon>
    </lineage>
</organism>
<keyword evidence="3" id="KW-1185">Reference proteome</keyword>
<evidence type="ECO:0000313" key="3">
    <source>
        <dbReference type="Proteomes" id="UP000811619"/>
    </source>
</evidence>
<feature type="compositionally biased region" description="Basic and acidic residues" evidence="1">
    <location>
        <begin position="155"/>
        <end position="173"/>
    </location>
</feature>
<feature type="compositionally biased region" description="Low complexity" evidence="1">
    <location>
        <begin position="75"/>
        <end position="101"/>
    </location>
</feature>
<sequence length="338" mass="38341">MAPAYSAKSPEDLRKIPNQSVLLNLTKEERTSPASRWSRNHLAAYRLLLTGEKQILDIFRQDHKEACPVCPLAKSFSEKNSSSKNPSSKNPSSANSPENSSQKLDESILKVFLDEFKLERLQETERELLQGPGGFFWLSLAQTCNTPQDSDSDSQEPREYPQRERRTVNRQDYVDSNEVSSDSSFSAVDSSGSDYNTSMQEPDEDTNEKRRTIAEELSVQLATDFVRYSLQLCLEQPDDGMEFRARMDRRRSTANIAGVEVTCEDDRGIAFCKKHSEHGWQTIDHFVASFEAKRSTRGLDVDDHTTRSSPVVTDDTLAQYLGEAVLTWRANQKLLKNK</sequence>
<evidence type="ECO:0000313" key="2">
    <source>
        <dbReference type="EMBL" id="KAG5926975.1"/>
    </source>
</evidence>
<evidence type="ECO:0000256" key="1">
    <source>
        <dbReference type="SAM" id="MobiDB-lite"/>
    </source>
</evidence>
<dbReference type="EMBL" id="SRPY01000220">
    <property type="protein sequence ID" value="KAG5926975.1"/>
    <property type="molecule type" value="Genomic_DNA"/>
</dbReference>
<accession>A0A8K0J7T6</accession>
<dbReference type="Proteomes" id="UP000811619">
    <property type="component" value="Unassembled WGS sequence"/>
</dbReference>
<protein>
    <submittedName>
        <fullName evidence="2">Uncharacterized protein</fullName>
    </submittedName>
</protein>
<dbReference type="OrthoDB" id="4961458at2759"/>
<feature type="region of interest" description="Disordered" evidence="1">
    <location>
        <begin position="1"/>
        <end position="34"/>
    </location>
</feature>
<reference evidence="2" key="1">
    <citation type="journal article" date="2020" name="bioRxiv">
        <title>Whole genome comparisons of ergot fungi reveals the divergence and evolution of species within the genus Claviceps are the result of varying mechanisms driving genome evolution and host range expansion.</title>
        <authorList>
            <person name="Wyka S.A."/>
            <person name="Mondo S.J."/>
            <person name="Liu M."/>
            <person name="Dettman J."/>
            <person name="Nalam V."/>
            <person name="Broders K.D."/>
        </authorList>
    </citation>
    <scope>NUCLEOTIDE SEQUENCE</scope>
    <source>
        <strain evidence="2">CCC 489</strain>
    </source>
</reference>
<comment type="caution">
    <text evidence="2">The sequence shown here is derived from an EMBL/GenBank/DDBJ whole genome shotgun (WGS) entry which is preliminary data.</text>
</comment>
<proteinExistence type="predicted"/>
<feature type="region of interest" description="Disordered" evidence="1">
    <location>
        <begin position="75"/>
        <end position="103"/>
    </location>
</feature>